<evidence type="ECO:0000256" key="1">
    <source>
        <dbReference type="SAM" id="MobiDB-lite"/>
    </source>
</evidence>
<keyword evidence="4" id="KW-1185">Reference proteome</keyword>
<evidence type="ECO:0000256" key="2">
    <source>
        <dbReference type="SAM" id="Phobius"/>
    </source>
</evidence>
<evidence type="ECO:0000313" key="3">
    <source>
        <dbReference type="EMBL" id="MBE1532550.1"/>
    </source>
</evidence>
<sequence>MTEISRLREFRSEVPETLGLRAEEAALRAAIAGEGEAIAPRRRFRSRVRFRTVAVAALGTAAVAATAVASLTVIADEAPGGAAPAVVHTMPVAHVRFLQQAADKAGEYPELHPKPGQFLVFESQMMNTSEDNSAEGHARYLYRMRRTMWMPVEGGPTRAVLRTTTLPPRPWPGWPIPDSARAGVGETTTEKAADFDDRAEWSRTDYAYLSRLPTTPEGMYAHLYTNLGTGPRADAQAWQNLGGMLTEAYMPAAQRAALFRAAAAISGVRTVDEATDAAGRTGVAVALDVPGSGVRTEYIFDRRTYRYLGERGVVTDPARAGAPAGTVLTATAQLDVQVADAPPEVP</sequence>
<dbReference type="InterPro" id="IPR047789">
    <property type="entry name" value="CU044_5270-like"/>
</dbReference>
<evidence type="ECO:0000313" key="4">
    <source>
        <dbReference type="Proteomes" id="UP000627838"/>
    </source>
</evidence>
<dbReference type="EMBL" id="JADBDZ010000001">
    <property type="protein sequence ID" value="MBE1532550.1"/>
    <property type="molecule type" value="Genomic_DNA"/>
</dbReference>
<dbReference type="Proteomes" id="UP000627838">
    <property type="component" value="Unassembled WGS sequence"/>
</dbReference>
<dbReference type="RefSeq" id="WP_225961128.1">
    <property type="nucleotide sequence ID" value="NZ_JADBDZ010000001.1"/>
</dbReference>
<dbReference type="NCBIfam" id="NF038083">
    <property type="entry name" value="CU044_5270_fam"/>
    <property type="match status" value="1"/>
</dbReference>
<keyword evidence="2" id="KW-0472">Membrane</keyword>
<evidence type="ECO:0008006" key="5">
    <source>
        <dbReference type="Google" id="ProtNLM"/>
    </source>
</evidence>
<protein>
    <recommendedName>
        <fullName evidence="5">CU044_5270 family protein</fullName>
    </recommendedName>
</protein>
<name>A0ABR9JPQ1_9ACTN</name>
<keyword evidence="2" id="KW-1133">Transmembrane helix</keyword>
<keyword evidence="2" id="KW-0812">Transmembrane</keyword>
<proteinExistence type="predicted"/>
<gene>
    <name evidence="3" type="ORF">H4W34_002383</name>
</gene>
<feature type="region of interest" description="Disordered" evidence="1">
    <location>
        <begin position="164"/>
        <end position="184"/>
    </location>
</feature>
<reference evidence="3 4" key="1">
    <citation type="submission" date="2020-10" db="EMBL/GenBank/DDBJ databases">
        <title>Sequencing the genomes of 1000 actinobacteria strains.</title>
        <authorList>
            <person name="Klenk H.-P."/>
        </authorList>
    </citation>
    <scope>NUCLEOTIDE SEQUENCE [LARGE SCALE GENOMIC DNA]</scope>
    <source>
        <strain evidence="3 4">DSM 46744</strain>
    </source>
</reference>
<accession>A0ABR9JPQ1</accession>
<feature type="transmembrane region" description="Helical" evidence="2">
    <location>
        <begin position="50"/>
        <end position="75"/>
    </location>
</feature>
<comment type="caution">
    <text evidence="3">The sequence shown here is derived from an EMBL/GenBank/DDBJ whole genome shotgun (WGS) entry which is preliminary data.</text>
</comment>
<organism evidence="3 4">
    <name type="scientific">Actinomadura algeriensis</name>
    <dbReference type="NCBI Taxonomy" id="1679523"/>
    <lineage>
        <taxon>Bacteria</taxon>
        <taxon>Bacillati</taxon>
        <taxon>Actinomycetota</taxon>
        <taxon>Actinomycetes</taxon>
        <taxon>Streptosporangiales</taxon>
        <taxon>Thermomonosporaceae</taxon>
        <taxon>Actinomadura</taxon>
    </lineage>
</organism>